<accession>A0AC34R7K3</accession>
<protein>
    <submittedName>
        <fullName evidence="2">U3 small nucleolar RNA-associated protein 20 N-terminal domain-containing protein</fullName>
    </submittedName>
</protein>
<sequence>MKPVSKVSKEGNTFKWIPFSEQVSKVNTGTVTAKLRFSDADLNNETYFFAAILDCNEKDYGDDYRSFLDDIPCDELASYAQLLHYKDVIFEALNEHLGVEGSTAYPSLLTVSIAFIRDLKDDFLPHLWTFFDTVIALIGRNSGNVEVLQTAFVVLANIFQMHWKSIVSSLRKSFARFVPLFGHSSKYIRRFAAEGFAYLLRKSSAIPKLCQFLYEQAVESESKHVKDGVTSLLFNGIKGVHKKFQSRTGELLTDFIQSALDLEDEDQKEMAHYILINVMHMCCDWTTSKDSKAIIDVLLNLTKLQIDRNLVPNINFLCGLIFVWVTEKNGKLLTQELELFNILKLVASNPKISQLDLSFLDLVSNVLNHYSEKFTDPNAVRQLIFGTSKNILQQINQNSIEAVFSFFQNVLVLSIFDIWCIGSVADIIQLILDSENFEDAFLEPILKFFSVYVCKRRPFSDGKPDARKIFFDSSKFIGFKKVIVDKIKHLNDDFDNMAVHAMVVYPWIWRSSDKVEGLKEVESLLQKLIAKKSPTYQDSLMVYLVVYNLCLLDVNYLTRTPLCNVFSFLENYNVMDEVVLRTAYLLISSSTELMNCDPLQELEKLVSILNPGLFFPSGVIRTLILKIYLLFDSKLTHGEEVDGKFVTAESALEILLKAEQTPADFHCHGQRGNYLRMLPRLCLNKMLPKNCSLEMQKIPLQVMFAQFFENFTLLWPQVHEIIVDYAKTSDFQYFWDVYQNFFNFVKTKLNIVEEDGNNLEVFDFVCRPRGNYSTVRIQLFKMLLNIPDVARKAGDFVVETFIDVYEHEFCPVYFKNDRKVNLLKKDESEDVEMETEMVEDEAENDDADNDVEMETEMVEDEAENDDADNDVEEEHEIKKPAQNRKVSKKSTTMPVLKCLLELFAKMKNPTTFKEESRLRTIYESFLTSNILELQHAAFQCILTYQYPFLNPYANLFVDLFDKKKFSDGLLRFSIDDTNSSIKEEHRMQLMPYLMKILHGHLIMKGDAKALTKKIMSYLAGSKSSELELFIDEIFGSFIDFLGMKKDVNEQTPTQFFELLNSNYDPTNMVPPRRLNRLVYFTF</sequence>
<evidence type="ECO:0000313" key="2">
    <source>
        <dbReference type="WBParaSite" id="JU765_v2.g4086.t1"/>
    </source>
</evidence>
<reference evidence="2" key="1">
    <citation type="submission" date="2022-11" db="UniProtKB">
        <authorList>
            <consortium name="WormBaseParasite"/>
        </authorList>
    </citation>
    <scope>IDENTIFICATION</scope>
</reference>
<organism evidence="1 2">
    <name type="scientific">Panagrolaimus sp. JU765</name>
    <dbReference type="NCBI Taxonomy" id="591449"/>
    <lineage>
        <taxon>Eukaryota</taxon>
        <taxon>Metazoa</taxon>
        <taxon>Ecdysozoa</taxon>
        <taxon>Nematoda</taxon>
        <taxon>Chromadorea</taxon>
        <taxon>Rhabditida</taxon>
        <taxon>Tylenchina</taxon>
        <taxon>Panagrolaimomorpha</taxon>
        <taxon>Panagrolaimoidea</taxon>
        <taxon>Panagrolaimidae</taxon>
        <taxon>Panagrolaimus</taxon>
    </lineage>
</organism>
<evidence type="ECO:0000313" key="1">
    <source>
        <dbReference type="Proteomes" id="UP000887576"/>
    </source>
</evidence>
<proteinExistence type="predicted"/>
<name>A0AC34R7K3_9BILA</name>
<dbReference type="Proteomes" id="UP000887576">
    <property type="component" value="Unplaced"/>
</dbReference>
<dbReference type="WBParaSite" id="JU765_v2.g4086.t1">
    <property type="protein sequence ID" value="JU765_v2.g4086.t1"/>
    <property type="gene ID" value="JU765_v2.g4086"/>
</dbReference>